<dbReference type="EMBL" id="JBEZAE010000015">
    <property type="protein sequence ID" value="MEU7072913.1"/>
    <property type="molecule type" value="Genomic_DNA"/>
</dbReference>
<evidence type="ECO:0000313" key="2">
    <source>
        <dbReference type="EMBL" id="MEU7072913.1"/>
    </source>
</evidence>
<keyword evidence="3" id="KW-1185">Reference proteome</keyword>
<name>A0ABV3CDP6_9ACTN</name>
<evidence type="ECO:0000256" key="1">
    <source>
        <dbReference type="SAM" id="MobiDB-lite"/>
    </source>
</evidence>
<evidence type="ECO:0000313" key="3">
    <source>
        <dbReference type="Proteomes" id="UP001551329"/>
    </source>
</evidence>
<evidence type="ECO:0008006" key="4">
    <source>
        <dbReference type="Google" id="ProtNLM"/>
    </source>
</evidence>
<comment type="caution">
    <text evidence="2">The sequence shown here is derived from an EMBL/GenBank/DDBJ whole genome shotgun (WGS) entry which is preliminary data.</text>
</comment>
<sequence>MRRAILFPKAVAERRMRVYETFTVHFQRAAREVAQLDGDPSLASVYVSRSTWDRWMAGDIKGLPRHPTCRVLEHLLDETAERLFGPAEPDAGGRTEPEPAPSERPPGSVEGPHVAALESFRLADRQLGGGHVYRSVVHYLTTVVAPGLFGSTESGEDGEGVFGAAVVLTEMAAWMAHDAGRDDLASGHFDRALRLAQSLSDLTAGANVLAGMSHLALQNQQVDIAADLARSGLARLSAGPRVPALSARLHAMEARALARRDEGRGARQALDSARDALSLAASVPMSPWVAPFDEAALASEAASALLDLGALDAAADEAARALALRDASRVRSRAFGQVTLARVLLAQEHVDAACQVGVELLTAGQSVTSLRLSSQLALLQRDFGHHRQVPEVRDLLSRMAEAARHRRLLLGSLALPEGPQ</sequence>
<dbReference type="InterPro" id="IPR011990">
    <property type="entry name" value="TPR-like_helical_dom_sf"/>
</dbReference>
<reference evidence="2 3" key="1">
    <citation type="submission" date="2024-06" db="EMBL/GenBank/DDBJ databases">
        <title>The Natural Products Discovery Center: Release of the First 8490 Sequenced Strains for Exploring Actinobacteria Biosynthetic Diversity.</title>
        <authorList>
            <person name="Kalkreuter E."/>
            <person name="Kautsar S.A."/>
            <person name="Yang D."/>
            <person name="Bader C.D."/>
            <person name="Teijaro C.N."/>
            <person name="Fluegel L."/>
            <person name="Davis C.M."/>
            <person name="Simpson J.R."/>
            <person name="Lauterbach L."/>
            <person name="Steele A.D."/>
            <person name="Gui C."/>
            <person name="Meng S."/>
            <person name="Li G."/>
            <person name="Viehrig K."/>
            <person name="Ye F."/>
            <person name="Su P."/>
            <person name="Kiefer A.F."/>
            <person name="Nichols A."/>
            <person name="Cepeda A.J."/>
            <person name="Yan W."/>
            <person name="Fan B."/>
            <person name="Jiang Y."/>
            <person name="Adhikari A."/>
            <person name="Zheng C.-J."/>
            <person name="Schuster L."/>
            <person name="Cowan T.M."/>
            <person name="Smanski M.J."/>
            <person name="Chevrette M.G."/>
            <person name="De Carvalho L.P.S."/>
            <person name="Shen B."/>
        </authorList>
    </citation>
    <scope>NUCLEOTIDE SEQUENCE [LARGE SCALE GENOMIC DNA]</scope>
    <source>
        <strain evidence="2 3">NPDC045974</strain>
    </source>
</reference>
<feature type="region of interest" description="Disordered" evidence="1">
    <location>
        <begin position="84"/>
        <end position="111"/>
    </location>
</feature>
<dbReference type="Gene3D" id="1.25.40.10">
    <property type="entry name" value="Tetratricopeptide repeat domain"/>
    <property type="match status" value="1"/>
</dbReference>
<organism evidence="2 3">
    <name type="scientific">Streptomyces narbonensis</name>
    <dbReference type="NCBI Taxonomy" id="67333"/>
    <lineage>
        <taxon>Bacteria</taxon>
        <taxon>Bacillati</taxon>
        <taxon>Actinomycetota</taxon>
        <taxon>Actinomycetes</taxon>
        <taxon>Kitasatosporales</taxon>
        <taxon>Streptomycetaceae</taxon>
        <taxon>Streptomyces</taxon>
    </lineage>
</organism>
<dbReference type="RefSeq" id="WP_358476205.1">
    <property type="nucleotide sequence ID" value="NZ_JBEZAE010000015.1"/>
</dbReference>
<dbReference type="Proteomes" id="UP001551329">
    <property type="component" value="Unassembled WGS sequence"/>
</dbReference>
<gene>
    <name evidence="2" type="ORF">AB0A88_22585</name>
</gene>
<proteinExistence type="predicted"/>
<protein>
    <recommendedName>
        <fullName evidence="4">Transcriptional regulator</fullName>
    </recommendedName>
</protein>
<accession>A0ABV3CDP6</accession>